<dbReference type="EMBL" id="CAJJDP010000118">
    <property type="protein sequence ID" value="CAD8199062.1"/>
    <property type="molecule type" value="Genomic_DNA"/>
</dbReference>
<evidence type="ECO:0000313" key="2">
    <source>
        <dbReference type="Proteomes" id="UP000683925"/>
    </source>
</evidence>
<proteinExistence type="predicted"/>
<dbReference type="AlphaFoldDB" id="A0A8S1XE60"/>
<gene>
    <name evidence="1" type="ORF">POCTA_138.1.T1180128</name>
</gene>
<name>A0A8S1XE60_PAROT</name>
<sequence length="707" mass="83647">MQCKSNHYFDPDEIRRSNLSKSANGIYVEIVLMNALHVRKMNLMNWFANLVKNITICQMDSVKRVVNIVKFVRFILMIIMDKSIQDAQSDDLTINTLDINYKPQFDKSQFRTLSARCIDLYIFVFETKECKDTTNSDCLFGIGQLNQKINLQNQYCDQNSLNLKLNFDEIVQFTEKCSNYNQNCQICLQTDLNGYYSCLDCLNGYYPSIISGKCSNCPPDLKCKSCYSQRSVLKDGWKIQVRAFYRKYIEINIFHQFTTYGQSQNPDEYEIICSSCIYGQRLHNNKCIEYCSETCIKCVLQNDKYLCSKCQSDQRGRKLTIINNQCIEAQTKEEIQMINPVFSNLKYLKYIYQCLKSYGDLTYYYDDDFGLFIVCKQMDQDYGCQNQLIISLNFYSLYEDYFNDYYQLQDDESKIKFRKENIVLSTVVSSTTSFAEYENDQFYTLANSKFFKSIIIKISSKRQIRGFMYGGGNINKYSKRTYLPQKMLKLNLYSKKKQVYFLNQTCISLIFQKSLYNVFCYKLLLLQNLYLTVLFHNQQFYKILDFNLTILLIIILIDCEYCQIHYRKKHLILLKLKIPLILKPQFFKIYHYFNALFINYFQIQDQAITIMFKQILQKFILNFSNSTLILVSQKNTGGQLKLSNVELQGKIFHSIYFFNFEQVFQLEIINFSLLDPLLDNTTFIILNRNSFLENIKFTANQFLQQSQ</sequence>
<protein>
    <submittedName>
        <fullName evidence="1">Uncharacterized protein</fullName>
    </submittedName>
</protein>
<keyword evidence="2" id="KW-1185">Reference proteome</keyword>
<dbReference type="Proteomes" id="UP000683925">
    <property type="component" value="Unassembled WGS sequence"/>
</dbReference>
<comment type="caution">
    <text evidence="1">The sequence shown here is derived from an EMBL/GenBank/DDBJ whole genome shotgun (WGS) entry which is preliminary data.</text>
</comment>
<accession>A0A8S1XE60</accession>
<evidence type="ECO:0000313" key="1">
    <source>
        <dbReference type="EMBL" id="CAD8199062.1"/>
    </source>
</evidence>
<organism evidence="1 2">
    <name type="scientific">Paramecium octaurelia</name>
    <dbReference type="NCBI Taxonomy" id="43137"/>
    <lineage>
        <taxon>Eukaryota</taxon>
        <taxon>Sar</taxon>
        <taxon>Alveolata</taxon>
        <taxon>Ciliophora</taxon>
        <taxon>Intramacronucleata</taxon>
        <taxon>Oligohymenophorea</taxon>
        <taxon>Peniculida</taxon>
        <taxon>Parameciidae</taxon>
        <taxon>Paramecium</taxon>
    </lineage>
</organism>
<reference evidence="1" key="1">
    <citation type="submission" date="2021-01" db="EMBL/GenBank/DDBJ databases">
        <authorList>
            <consortium name="Genoscope - CEA"/>
            <person name="William W."/>
        </authorList>
    </citation>
    <scope>NUCLEOTIDE SEQUENCE</scope>
</reference>